<comment type="caution">
    <text evidence="2">The sequence shown here is derived from an EMBL/GenBank/DDBJ whole genome shotgun (WGS) entry which is preliminary data.</text>
</comment>
<feature type="transmembrane region" description="Helical" evidence="1">
    <location>
        <begin position="144"/>
        <end position="162"/>
    </location>
</feature>
<feature type="transmembrane region" description="Helical" evidence="1">
    <location>
        <begin position="227"/>
        <end position="243"/>
    </location>
</feature>
<evidence type="ECO:0008006" key="4">
    <source>
        <dbReference type="Google" id="ProtNLM"/>
    </source>
</evidence>
<evidence type="ECO:0000313" key="3">
    <source>
        <dbReference type="Proteomes" id="UP000011626"/>
    </source>
</evidence>
<feature type="transmembrane region" description="Helical" evidence="1">
    <location>
        <begin position="80"/>
        <end position="98"/>
    </location>
</feature>
<dbReference type="STRING" id="797114.C475_21439"/>
<protein>
    <recommendedName>
        <fullName evidence="4">Zinc/iron permease</fullName>
    </recommendedName>
</protein>
<dbReference type="AlphaFoldDB" id="M0CDF3"/>
<dbReference type="OrthoDB" id="306050at2157"/>
<dbReference type="Proteomes" id="UP000011626">
    <property type="component" value="Unassembled WGS sequence"/>
</dbReference>
<keyword evidence="1" id="KW-0812">Transmembrane</keyword>
<dbReference type="EMBL" id="AOIU01000048">
    <property type="protein sequence ID" value="ELZ19904.1"/>
    <property type="molecule type" value="Genomic_DNA"/>
</dbReference>
<sequence length="244" mass="26388">MTQLGPVALLPAVLSLALASVHVLTRSAPLLDRLSEGGLLSFGGGVSIAYVFVHVLPEIDEFHGPVERHPMLPVPSDRDVYLVVLIGFVTFYGLERLARQSAAESDDDRPTPWVFRIHVASYGAYNAIAGYLLVHQETPAVENLLLFAVALGTHFLLNDVTLESQHETAYHRRGRWVLAAAVLAGTAVGFLTELARSTLGLLFAFLAGGIVLNVVREELPSDRSSRFLPFVAGAAFYTVVLLAT</sequence>
<accession>M0CDF3</accession>
<organism evidence="2 3">
    <name type="scientific">Halosimplex carlsbadense 2-9-1</name>
    <dbReference type="NCBI Taxonomy" id="797114"/>
    <lineage>
        <taxon>Archaea</taxon>
        <taxon>Methanobacteriati</taxon>
        <taxon>Methanobacteriota</taxon>
        <taxon>Stenosarchaea group</taxon>
        <taxon>Halobacteria</taxon>
        <taxon>Halobacteriales</taxon>
        <taxon>Haloarculaceae</taxon>
        <taxon>Halosimplex</taxon>
    </lineage>
</organism>
<keyword evidence="1" id="KW-1133">Transmembrane helix</keyword>
<evidence type="ECO:0000256" key="1">
    <source>
        <dbReference type="SAM" id="Phobius"/>
    </source>
</evidence>
<evidence type="ECO:0000313" key="2">
    <source>
        <dbReference type="EMBL" id="ELZ19904.1"/>
    </source>
</evidence>
<dbReference type="RefSeq" id="WP_006885950.1">
    <property type="nucleotide sequence ID" value="NZ_AOIU01000048.1"/>
</dbReference>
<feature type="transmembrane region" description="Helical" evidence="1">
    <location>
        <begin position="198"/>
        <end position="215"/>
    </location>
</feature>
<keyword evidence="1" id="KW-0472">Membrane</keyword>
<dbReference type="eggNOG" id="arCOG10317">
    <property type="taxonomic scope" value="Archaea"/>
</dbReference>
<gene>
    <name evidence="2" type="ORF">C475_21439</name>
</gene>
<feature type="transmembrane region" description="Helical" evidence="1">
    <location>
        <begin position="113"/>
        <end position="132"/>
    </location>
</feature>
<reference evidence="2 3" key="1">
    <citation type="journal article" date="2014" name="PLoS Genet.">
        <title>Phylogenetically driven sequencing of extremely halophilic archaea reveals strategies for static and dynamic osmo-response.</title>
        <authorList>
            <person name="Becker E.A."/>
            <person name="Seitzer P.M."/>
            <person name="Tritt A."/>
            <person name="Larsen D."/>
            <person name="Krusor M."/>
            <person name="Yao A.I."/>
            <person name="Wu D."/>
            <person name="Madern D."/>
            <person name="Eisen J.A."/>
            <person name="Darling A.E."/>
            <person name="Facciotti M.T."/>
        </authorList>
    </citation>
    <scope>NUCLEOTIDE SEQUENCE [LARGE SCALE GENOMIC DNA]</scope>
    <source>
        <strain evidence="2 3">2-9-1</strain>
    </source>
</reference>
<keyword evidence="3" id="KW-1185">Reference proteome</keyword>
<proteinExistence type="predicted"/>
<name>M0CDF3_9EURY</name>
<feature type="transmembrane region" description="Helical" evidence="1">
    <location>
        <begin position="174"/>
        <end position="192"/>
    </location>
</feature>